<name>B9L2Q1_THERP</name>
<evidence type="ECO:0000313" key="3">
    <source>
        <dbReference type="Proteomes" id="UP000000447"/>
    </source>
</evidence>
<dbReference type="STRING" id="309801.trd_1455"/>
<dbReference type="HOGENOM" id="CLU_171854_4_3_0"/>
<keyword evidence="1" id="KW-0472">Membrane</keyword>
<dbReference type="Pfam" id="PF04964">
    <property type="entry name" value="Flp_Fap"/>
    <property type="match status" value="1"/>
</dbReference>
<gene>
    <name evidence="2" type="ordered locus">trd_1455</name>
</gene>
<dbReference type="KEGG" id="tro:trd_1455"/>
<feature type="transmembrane region" description="Helical" evidence="1">
    <location>
        <begin position="29"/>
        <end position="55"/>
    </location>
</feature>
<evidence type="ECO:0000256" key="1">
    <source>
        <dbReference type="SAM" id="Phobius"/>
    </source>
</evidence>
<dbReference type="EMBL" id="CP001275">
    <property type="protein sequence ID" value="ACM04978.1"/>
    <property type="molecule type" value="Genomic_DNA"/>
</dbReference>
<sequence>MLERYVYDVLAWWETQKNRAAEGQGLVEYALIIALVSIALIFALTALAGGIGNVFSTIQGALSGGGGGGGQ</sequence>
<dbReference type="AlphaFoldDB" id="B9L2Q1"/>
<keyword evidence="1" id="KW-1133">Transmembrane helix</keyword>
<dbReference type="RefSeq" id="WP_015922402.1">
    <property type="nucleotide sequence ID" value="NC_011959.1"/>
</dbReference>
<keyword evidence="3" id="KW-1185">Reference proteome</keyword>
<proteinExistence type="predicted"/>
<dbReference type="InterPro" id="IPR007047">
    <property type="entry name" value="Flp_Fap"/>
</dbReference>
<dbReference type="Proteomes" id="UP000000447">
    <property type="component" value="Chromosome"/>
</dbReference>
<protein>
    <recommendedName>
        <fullName evidence="4">Flp family type IVb pilin</fullName>
    </recommendedName>
</protein>
<accession>B9L2Q1</accession>
<evidence type="ECO:0008006" key="4">
    <source>
        <dbReference type="Google" id="ProtNLM"/>
    </source>
</evidence>
<organism evidence="2 3">
    <name type="scientific">Thermomicrobium roseum (strain ATCC 27502 / DSM 5159 / P-2)</name>
    <dbReference type="NCBI Taxonomy" id="309801"/>
    <lineage>
        <taxon>Bacteria</taxon>
        <taxon>Pseudomonadati</taxon>
        <taxon>Thermomicrobiota</taxon>
        <taxon>Thermomicrobia</taxon>
        <taxon>Thermomicrobiales</taxon>
        <taxon>Thermomicrobiaceae</taxon>
        <taxon>Thermomicrobium</taxon>
    </lineage>
</organism>
<keyword evidence="1" id="KW-0812">Transmembrane</keyword>
<evidence type="ECO:0000313" key="2">
    <source>
        <dbReference type="EMBL" id="ACM04978.1"/>
    </source>
</evidence>
<reference evidence="2 3" key="1">
    <citation type="journal article" date="2009" name="PLoS ONE">
        <title>Complete genome sequence of the aerobic CO-oxidizing thermophile Thermomicrobium roseum.</title>
        <authorList>
            <person name="Wu D."/>
            <person name="Raymond J."/>
            <person name="Wu M."/>
            <person name="Chatterji S."/>
            <person name="Ren Q."/>
            <person name="Graham J.E."/>
            <person name="Bryant D.A."/>
            <person name="Robb F."/>
            <person name="Colman A."/>
            <person name="Tallon L.J."/>
            <person name="Badger J.H."/>
            <person name="Madupu R."/>
            <person name="Ward N.L."/>
            <person name="Eisen J.A."/>
        </authorList>
    </citation>
    <scope>NUCLEOTIDE SEQUENCE [LARGE SCALE GENOMIC DNA]</scope>
    <source>
        <strain evidence="3">ATCC 27502 / DSM 5159 / P-2</strain>
    </source>
</reference>